<comment type="caution">
    <text evidence="1">The sequence shown here is derived from an EMBL/GenBank/DDBJ whole genome shotgun (WGS) entry which is preliminary data.</text>
</comment>
<accession>A0ACC2Z7K3</accession>
<name>A0ACC2Z7K3_9PEZI</name>
<reference evidence="1" key="1">
    <citation type="submission" date="2022-10" db="EMBL/GenBank/DDBJ databases">
        <title>Culturing micro-colonial fungi from biological soil crusts in the Mojave desert and describing Neophaeococcomyces mojavensis, and introducing the new genera and species Taxawa tesnikishii.</title>
        <authorList>
            <person name="Kurbessoian T."/>
            <person name="Stajich J.E."/>
        </authorList>
    </citation>
    <scope>NUCLEOTIDE SEQUENCE</scope>
    <source>
        <strain evidence="1">JES_115</strain>
    </source>
</reference>
<evidence type="ECO:0000313" key="1">
    <source>
        <dbReference type="EMBL" id="KAJ9643626.1"/>
    </source>
</evidence>
<proteinExistence type="predicted"/>
<evidence type="ECO:0000313" key="2">
    <source>
        <dbReference type="Proteomes" id="UP001172680"/>
    </source>
</evidence>
<gene>
    <name evidence="1" type="ORF">H2199_004305</name>
</gene>
<organism evidence="1 2">
    <name type="scientific">Coniosporium tulheliwenetii</name>
    <dbReference type="NCBI Taxonomy" id="3383036"/>
    <lineage>
        <taxon>Eukaryota</taxon>
        <taxon>Fungi</taxon>
        <taxon>Dikarya</taxon>
        <taxon>Ascomycota</taxon>
        <taxon>Pezizomycotina</taxon>
        <taxon>Dothideomycetes</taxon>
        <taxon>Dothideomycetes incertae sedis</taxon>
        <taxon>Coniosporium</taxon>
    </lineage>
</organism>
<protein>
    <submittedName>
        <fullName evidence="1">Uncharacterized protein</fullName>
    </submittedName>
</protein>
<keyword evidence="2" id="KW-1185">Reference proteome</keyword>
<dbReference type="EMBL" id="JAPDRP010000011">
    <property type="protein sequence ID" value="KAJ9643626.1"/>
    <property type="molecule type" value="Genomic_DNA"/>
</dbReference>
<sequence>MTTDQVDVDAEEPCLISPKNEATDTKSTGEKRRPDSADTPDGRIAAFLDWTQDLDDAELIQVAKDLAALINVPQGPEVATLRSVRYWAAIFKGKHSMMVHPTMIQWYLDNNVRILQPAHKGLNTKQLPFRPSRDPDSVEAFDSSQNDTLDSSERTA</sequence>
<dbReference type="Proteomes" id="UP001172680">
    <property type="component" value="Unassembled WGS sequence"/>
</dbReference>